<sequence length="233" mass="25047">MDPRFCDNREAGGFSNDGCFAEYMVADAATTVSLPESVSFEQGAPLLCAGATVWGAINKARPFIQPGDTIGIIGIGGLGQLAVQFAKALGYRVVAIDNRNHSLQLTADMSTELQPGLLVNTTHEEATANIMNHTSGEGLAAVINCTDSIQVNAWSLTLLRVGGVAVLLGLPVEQWRFDTKLIVFRELVLRGNYVASKQEVEQMMTVVGQHKIKSQLTVVGKDDIPRVPDTYLS</sequence>
<dbReference type="InterPro" id="IPR013149">
    <property type="entry name" value="ADH-like_C"/>
</dbReference>
<dbReference type="PANTHER" id="PTHR42940">
    <property type="entry name" value="ALCOHOL DEHYDROGENASE 1-RELATED"/>
    <property type="match status" value="1"/>
</dbReference>
<dbReference type="OrthoDB" id="256333at2759"/>
<protein>
    <recommendedName>
        <fullName evidence="5">Alcohol dehydrogenase-like C-terminal domain-containing protein</fullName>
    </recommendedName>
</protein>
<reference evidence="6 7" key="1">
    <citation type="submission" date="2019-04" db="EMBL/GenBank/DDBJ databases">
        <title>Friends and foes A comparative genomics study of 23 Aspergillus species from section Flavi.</title>
        <authorList>
            <consortium name="DOE Joint Genome Institute"/>
            <person name="Kjaerbolling I."/>
            <person name="Vesth T."/>
            <person name="Frisvad J.C."/>
            <person name="Nybo J.L."/>
            <person name="Theobald S."/>
            <person name="Kildgaard S."/>
            <person name="Isbrandt T."/>
            <person name="Kuo A."/>
            <person name="Sato A."/>
            <person name="Lyhne E.K."/>
            <person name="Kogle M.E."/>
            <person name="Wiebenga A."/>
            <person name="Kun R.S."/>
            <person name="Lubbers R.J."/>
            <person name="Makela M.R."/>
            <person name="Barry K."/>
            <person name="Chovatia M."/>
            <person name="Clum A."/>
            <person name="Daum C."/>
            <person name="Haridas S."/>
            <person name="He G."/>
            <person name="LaButti K."/>
            <person name="Lipzen A."/>
            <person name="Mondo S."/>
            <person name="Riley R."/>
            <person name="Salamov A."/>
            <person name="Simmons B.A."/>
            <person name="Magnuson J.K."/>
            <person name="Henrissat B."/>
            <person name="Mortensen U.H."/>
            <person name="Larsen T.O."/>
            <person name="Devries R.P."/>
            <person name="Grigoriev I.V."/>
            <person name="Machida M."/>
            <person name="Baker S.E."/>
            <person name="Andersen M.R."/>
        </authorList>
    </citation>
    <scope>NUCLEOTIDE SEQUENCE [LARGE SCALE GENOMIC DNA]</scope>
    <source>
        <strain evidence="6 7">IBT 18842</strain>
    </source>
</reference>
<evidence type="ECO:0000256" key="1">
    <source>
        <dbReference type="ARBA" id="ARBA00001947"/>
    </source>
</evidence>
<dbReference type="PANTHER" id="PTHR42940:SF8">
    <property type="entry name" value="VACUOLAR PROTEIN SORTING-ASSOCIATED PROTEIN 11"/>
    <property type="match status" value="1"/>
</dbReference>
<evidence type="ECO:0000313" key="6">
    <source>
        <dbReference type="EMBL" id="KAE8154110.1"/>
    </source>
</evidence>
<dbReference type="GO" id="GO:0046872">
    <property type="term" value="F:metal ion binding"/>
    <property type="evidence" value="ECO:0007669"/>
    <property type="project" value="UniProtKB-KW"/>
</dbReference>
<proteinExistence type="predicted"/>
<gene>
    <name evidence="6" type="ORF">BDV25DRAFT_148259</name>
</gene>
<keyword evidence="7" id="KW-1185">Reference proteome</keyword>
<dbReference type="EMBL" id="ML742032">
    <property type="protein sequence ID" value="KAE8154110.1"/>
    <property type="molecule type" value="Genomic_DNA"/>
</dbReference>
<accession>A0A5N6U6D3</accession>
<feature type="domain" description="Alcohol dehydrogenase-like C-terminal" evidence="5">
    <location>
        <begin position="77"/>
        <end position="205"/>
    </location>
</feature>
<comment type="cofactor">
    <cofactor evidence="1">
        <name>Zn(2+)</name>
        <dbReference type="ChEBI" id="CHEBI:29105"/>
    </cofactor>
</comment>
<dbReference type="SUPFAM" id="SSF50129">
    <property type="entry name" value="GroES-like"/>
    <property type="match status" value="1"/>
</dbReference>
<organism evidence="6 7">
    <name type="scientific">Aspergillus avenaceus</name>
    <dbReference type="NCBI Taxonomy" id="36643"/>
    <lineage>
        <taxon>Eukaryota</taxon>
        <taxon>Fungi</taxon>
        <taxon>Dikarya</taxon>
        <taxon>Ascomycota</taxon>
        <taxon>Pezizomycotina</taxon>
        <taxon>Eurotiomycetes</taxon>
        <taxon>Eurotiomycetidae</taxon>
        <taxon>Eurotiales</taxon>
        <taxon>Aspergillaceae</taxon>
        <taxon>Aspergillus</taxon>
        <taxon>Aspergillus subgen. Circumdati</taxon>
    </lineage>
</organism>
<evidence type="ECO:0000259" key="5">
    <source>
        <dbReference type="Pfam" id="PF00107"/>
    </source>
</evidence>
<dbReference type="SUPFAM" id="SSF51735">
    <property type="entry name" value="NAD(P)-binding Rossmann-fold domains"/>
    <property type="match status" value="1"/>
</dbReference>
<evidence type="ECO:0000256" key="3">
    <source>
        <dbReference type="ARBA" id="ARBA00022833"/>
    </source>
</evidence>
<dbReference type="Proteomes" id="UP000325780">
    <property type="component" value="Unassembled WGS sequence"/>
</dbReference>
<dbReference type="GO" id="GO:0005737">
    <property type="term" value="C:cytoplasm"/>
    <property type="evidence" value="ECO:0007669"/>
    <property type="project" value="TreeGrafter"/>
</dbReference>
<keyword evidence="4" id="KW-0560">Oxidoreductase</keyword>
<dbReference type="Pfam" id="PF00107">
    <property type="entry name" value="ADH_zinc_N"/>
    <property type="match status" value="1"/>
</dbReference>
<dbReference type="GO" id="GO:0004022">
    <property type="term" value="F:alcohol dehydrogenase (NAD+) activity"/>
    <property type="evidence" value="ECO:0007669"/>
    <property type="project" value="TreeGrafter"/>
</dbReference>
<keyword evidence="2" id="KW-0479">Metal-binding</keyword>
<keyword evidence="3" id="KW-0862">Zinc</keyword>
<name>A0A5N6U6D3_ASPAV</name>
<dbReference type="Gene3D" id="3.90.180.10">
    <property type="entry name" value="Medium-chain alcohol dehydrogenases, catalytic domain"/>
    <property type="match status" value="1"/>
</dbReference>
<evidence type="ECO:0000313" key="7">
    <source>
        <dbReference type="Proteomes" id="UP000325780"/>
    </source>
</evidence>
<evidence type="ECO:0000256" key="4">
    <source>
        <dbReference type="ARBA" id="ARBA00023002"/>
    </source>
</evidence>
<feature type="non-terminal residue" evidence="6">
    <location>
        <position position="233"/>
    </location>
</feature>
<dbReference type="AlphaFoldDB" id="A0A5N6U6D3"/>
<dbReference type="InterPro" id="IPR011032">
    <property type="entry name" value="GroES-like_sf"/>
</dbReference>
<evidence type="ECO:0000256" key="2">
    <source>
        <dbReference type="ARBA" id="ARBA00022723"/>
    </source>
</evidence>
<dbReference type="Gene3D" id="3.40.50.720">
    <property type="entry name" value="NAD(P)-binding Rossmann-like Domain"/>
    <property type="match status" value="1"/>
</dbReference>
<dbReference type="InterPro" id="IPR036291">
    <property type="entry name" value="NAD(P)-bd_dom_sf"/>
</dbReference>